<gene>
    <name evidence="4" type="ORF">NCGR_LOCUS40436</name>
</gene>
<evidence type="ECO:0000256" key="1">
    <source>
        <dbReference type="PIRSR" id="PIRSR613078-1"/>
    </source>
</evidence>
<dbReference type="EMBL" id="CAJGYO010000010">
    <property type="protein sequence ID" value="CAD6256941.1"/>
    <property type="molecule type" value="Genomic_DNA"/>
</dbReference>
<dbReference type="OrthoDB" id="354304at2759"/>
<sequence>MGSAHSSHSSVSTDGGDDDEDDEEPSAAAVSSAGARAPAPAPALAPAPVRVPPAASASKVLEQEPEVLPCLAADSPLSPQPSAAGTPRLLAGPGIKVWDPCHVLLPPPPPSPSPHPGRQADAAAVEVVLVSHGECAAAMRPDLVGGRWPAAALTARGERQARALAVFLRSRGARLAAAYASPLDRARATAALVCRELDFPEEQIQLSDALTEMSQGQWEGCPKSEIYTPEMVNLMESTQPDFSAPSGESLRQVQFRMMEFLNRTVLRLPEKVAMGDTLSQQNELKGFSRQSSSNSVQDGPPWDLLYRLNRHSLQRKKYGKSRLQFVTSGDNEAEDDFSPKEVNQRHLLYEGSLGSSVTSVAIFSHGAPIRCLIAGLLDCNPIMSKRICIDDSSVTVLEHSLKTGWQIKRLNDTAHLRLL</sequence>
<dbReference type="CDD" id="cd07067">
    <property type="entry name" value="HP_PGM_like"/>
    <property type="match status" value="1"/>
</dbReference>
<dbReference type="SMART" id="SM00855">
    <property type="entry name" value="PGAM"/>
    <property type="match status" value="1"/>
</dbReference>
<dbReference type="Gene3D" id="3.40.50.1240">
    <property type="entry name" value="Phosphoglycerate mutase-like"/>
    <property type="match status" value="2"/>
</dbReference>
<evidence type="ECO:0000313" key="4">
    <source>
        <dbReference type="EMBL" id="CAD6256941.1"/>
    </source>
</evidence>
<dbReference type="FunFam" id="3.40.50.1240:FF:000050">
    <property type="entry name" value="Fructose-2,6-bisphosphatase, putative"/>
    <property type="match status" value="1"/>
</dbReference>
<evidence type="ECO:0000256" key="2">
    <source>
        <dbReference type="PIRSR" id="PIRSR613078-2"/>
    </source>
</evidence>
<evidence type="ECO:0008006" key="6">
    <source>
        <dbReference type="Google" id="ProtNLM"/>
    </source>
</evidence>
<feature type="compositionally biased region" description="Acidic residues" evidence="3">
    <location>
        <begin position="15"/>
        <end position="25"/>
    </location>
</feature>
<dbReference type="SUPFAM" id="SSF53254">
    <property type="entry name" value="Phosphoglycerate mutase-like"/>
    <property type="match status" value="1"/>
</dbReference>
<reference evidence="4" key="1">
    <citation type="submission" date="2020-10" db="EMBL/GenBank/DDBJ databases">
        <authorList>
            <person name="Han B."/>
            <person name="Lu T."/>
            <person name="Zhao Q."/>
            <person name="Huang X."/>
            <person name="Zhao Y."/>
        </authorList>
    </citation>
    <scope>NUCLEOTIDE SEQUENCE</scope>
</reference>
<name>A0A811QCY1_9POAL</name>
<evidence type="ECO:0000313" key="5">
    <source>
        <dbReference type="Proteomes" id="UP000604825"/>
    </source>
</evidence>
<dbReference type="Proteomes" id="UP000604825">
    <property type="component" value="Unassembled WGS sequence"/>
</dbReference>
<evidence type="ECO:0000256" key="3">
    <source>
        <dbReference type="SAM" id="MobiDB-lite"/>
    </source>
</evidence>
<dbReference type="FunFam" id="3.40.50.1240:FF:000083">
    <property type="entry name" value="Fructose-2,6-bisphosphatase, putative"/>
    <property type="match status" value="1"/>
</dbReference>
<dbReference type="InterPro" id="IPR029033">
    <property type="entry name" value="His_PPase_superfam"/>
</dbReference>
<comment type="caution">
    <text evidence="4">The sequence shown here is derived from an EMBL/GenBank/DDBJ whole genome shotgun (WGS) entry which is preliminary data.</text>
</comment>
<feature type="binding site" evidence="2">
    <location>
        <position position="223"/>
    </location>
    <ligand>
        <name>substrate</name>
    </ligand>
</feature>
<feature type="active site" description="Tele-phosphohistidine intermediate" evidence="1">
    <location>
        <position position="132"/>
    </location>
</feature>
<dbReference type="Pfam" id="PF00300">
    <property type="entry name" value="His_Phos_1"/>
    <property type="match status" value="2"/>
</dbReference>
<feature type="active site" description="Proton donor/acceptor" evidence="1">
    <location>
        <position position="212"/>
    </location>
</feature>
<proteinExistence type="predicted"/>
<organism evidence="4 5">
    <name type="scientific">Miscanthus lutarioriparius</name>
    <dbReference type="NCBI Taxonomy" id="422564"/>
    <lineage>
        <taxon>Eukaryota</taxon>
        <taxon>Viridiplantae</taxon>
        <taxon>Streptophyta</taxon>
        <taxon>Embryophyta</taxon>
        <taxon>Tracheophyta</taxon>
        <taxon>Spermatophyta</taxon>
        <taxon>Magnoliopsida</taxon>
        <taxon>Liliopsida</taxon>
        <taxon>Poales</taxon>
        <taxon>Poaceae</taxon>
        <taxon>PACMAD clade</taxon>
        <taxon>Panicoideae</taxon>
        <taxon>Andropogonodae</taxon>
        <taxon>Andropogoneae</taxon>
        <taxon>Saccharinae</taxon>
        <taxon>Miscanthus</taxon>
    </lineage>
</organism>
<feature type="region of interest" description="Disordered" evidence="3">
    <location>
        <begin position="1"/>
        <end position="60"/>
    </location>
</feature>
<dbReference type="AlphaFoldDB" id="A0A811QCY1"/>
<feature type="compositionally biased region" description="Low complexity" evidence="3">
    <location>
        <begin position="1"/>
        <end position="14"/>
    </location>
</feature>
<feature type="compositionally biased region" description="Pro residues" evidence="3">
    <location>
        <begin position="39"/>
        <end position="51"/>
    </location>
</feature>
<accession>A0A811QCY1</accession>
<feature type="compositionally biased region" description="Low complexity" evidence="3">
    <location>
        <begin position="26"/>
        <end position="38"/>
    </location>
</feature>
<dbReference type="PANTHER" id="PTHR47927:SF2">
    <property type="entry name" value="PHOSPHOGLYCERATE MUTASE FAMILY PROTEIN"/>
    <property type="match status" value="1"/>
</dbReference>
<feature type="binding site" evidence="2">
    <location>
        <position position="185"/>
    </location>
    <ligand>
        <name>substrate</name>
    </ligand>
</feature>
<dbReference type="PANTHER" id="PTHR47927">
    <property type="entry name" value="PUTATIVE-RELATED"/>
    <property type="match status" value="1"/>
</dbReference>
<keyword evidence="5" id="KW-1185">Reference proteome</keyword>
<dbReference type="InterPro" id="IPR013078">
    <property type="entry name" value="His_Pase_superF_clade-1"/>
</dbReference>
<protein>
    <recommendedName>
        <fullName evidence="6">Fructose-2,6-bisphosphatase</fullName>
    </recommendedName>
</protein>